<dbReference type="AlphaFoldDB" id="A0AA42THB5"/>
<dbReference type="NCBIfam" id="NF041859">
    <property type="entry name" value="silencer_MvaTU"/>
    <property type="match status" value="1"/>
</dbReference>
<dbReference type="EMBL" id="JAOCAE010000008">
    <property type="protein sequence ID" value="MDH1237135.1"/>
    <property type="molecule type" value="Genomic_DNA"/>
</dbReference>
<proteinExistence type="predicted"/>
<dbReference type="CDD" id="cd16170">
    <property type="entry name" value="MvaT_DBD"/>
    <property type="match status" value="1"/>
</dbReference>
<name>A0AA42THB5_STUST</name>
<evidence type="ECO:0000313" key="2">
    <source>
        <dbReference type="EMBL" id="MDH1237135.1"/>
    </source>
</evidence>
<protein>
    <submittedName>
        <fullName evidence="2">DNA binding protein</fullName>
    </submittedName>
</protein>
<dbReference type="InterPro" id="IPR035616">
    <property type="entry name" value="MvaT_DBD"/>
</dbReference>
<gene>
    <name evidence="2" type="ORF">N5C32_13935</name>
</gene>
<comment type="caution">
    <text evidence="2">The sequence shown here is derived from an EMBL/GenBank/DDBJ whole genome shotgun (WGS) entry which is preliminary data.</text>
</comment>
<evidence type="ECO:0000259" key="1">
    <source>
        <dbReference type="Pfam" id="PF22055"/>
    </source>
</evidence>
<dbReference type="Pfam" id="PF22055">
    <property type="entry name" value="MvaT_DBD"/>
    <property type="match status" value="1"/>
</dbReference>
<dbReference type="Proteomes" id="UP001158500">
    <property type="component" value="Unassembled WGS sequence"/>
</dbReference>
<feature type="domain" description="MvaT DNA-binding" evidence="1">
    <location>
        <begin position="81"/>
        <end position="117"/>
    </location>
</feature>
<evidence type="ECO:0000313" key="3">
    <source>
        <dbReference type="Proteomes" id="UP001158500"/>
    </source>
</evidence>
<accession>A0AA42THB5</accession>
<reference evidence="2" key="1">
    <citation type="submission" date="2022-09" db="EMBL/GenBank/DDBJ databases">
        <title>Intensive care unit water sources are persistently colonized with multi-drug resistant bacteria and are the site of extensive horizontal gene transfer of antibiotic resistance genes.</title>
        <authorList>
            <person name="Diorio-Toth L."/>
        </authorList>
    </citation>
    <scope>NUCLEOTIDE SEQUENCE</scope>
    <source>
        <strain evidence="2">GD03947</strain>
    </source>
</reference>
<dbReference type="RefSeq" id="WP_161612282.1">
    <property type="nucleotide sequence ID" value="NZ_JAOCAE010000008.1"/>
</dbReference>
<sequence>MSKLAEYRALEKSLQEQLAQLDALKNDEALKHEMAFEDKLRSLMAEYGKSLKDIIAILDPQARTSQAKPVTTSGRRARQTKVYRNPSNGEIVETKGGNHKILKQWKEQYGAEAVEGWLQH</sequence>
<organism evidence="2 3">
    <name type="scientific">Stutzerimonas stutzeri</name>
    <name type="common">Pseudomonas stutzeri</name>
    <dbReference type="NCBI Taxonomy" id="316"/>
    <lineage>
        <taxon>Bacteria</taxon>
        <taxon>Pseudomonadati</taxon>
        <taxon>Pseudomonadota</taxon>
        <taxon>Gammaproteobacteria</taxon>
        <taxon>Pseudomonadales</taxon>
        <taxon>Pseudomonadaceae</taxon>
        <taxon>Stutzerimonas</taxon>
    </lineage>
</organism>